<dbReference type="EMBL" id="CM000649">
    <property type="protein sequence ID" value="EED88870.1"/>
    <property type="molecule type" value="Genomic_DNA"/>
</dbReference>
<dbReference type="RefSeq" id="XP_002293861.1">
    <property type="nucleotide sequence ID" value="XM_002293825.1"/>
</dbReference>
<dbReference type="PANTHER" id="PTHR22940:SF4">
    <property type="entry name" value="PROTEIN TIMELESS HOMOLOG"/>
    <property type="match status" value="1"/>
</dbReference>
<reference evidence="6 7" key="1">
    <citation type="journal article" date="2004" name="Science">
        <title>The genome of the diatom Thalassiosira pseudonana: ecology, evolution, and metabolism.</title>
        <authorList>
            <person name="Armbrust E.V."/>
            <person name="Berges J.A."/>
            <person name="Bowler C."/>
            <person name="Green B.R."/>
            <person name="Martinez D."/>
            <person name="Putnam N.H."/>
            <person name="Zhou S."/>
            <person name="Allen A.E."/>
            <person name="Apt K.E."/>
            <person name="Bechner M."/>
            <person name="Brzezinski M.A."/>
            <person name="Chaal B.K."/>
            <person name="Chiovitti A."/>
            <person name="Davis A.K."/>
            <person name="Demarest M.S."/>
            <person name="Detter J.C."/>
            <person name="Glavina T."/>
            <person name="Goodstein D."/>
            <person name="Hadi M.Z."/>
            <person name="Hellsten U."/>
            <person name="Hildebrand M."/>
            <person name="Jenkins B.D."/>
            <person name="Jurka J."/>
            <person name="Kapitonov V.V."/>
            <person name="Kroger N."/>
            <person name="Lau W.W."/>
            <person name="Lane T.W."/>
            <person name="Larimer F.W."/>
            <person name="Lippmeier J.C."/>
            <person name="Lucas S."/>
            <person name="Medina M."/>
            <person name="Montsant A."/>
            <person name="Obornik M."/>
            <person name="Parker M.S."/>
            <person name="Palenik B."/>
            <person name="Pazour G.J."/>
            <person name="Richardson P.M."/>
            <person name="Rynearson T.A."/>
            <person name="Saito M.A."/>
            <person name="Schwartz D.C."/>
            <person name="Thamatrakoln K."/>
            <person name="Valentin K."/>
            <person name="Vardi A."/>
            <person name="Wilkerson F.P."/>
            <person name="Rokhsar D.S."/>
        </authorList>
    </citation>
    <scope>NUCLEOTIDE SEQUENCE [LARGE SCALE GENOMIC DNA]</scope>
    <source>
        <strain evidence="6 7">CCMP1335</strain>
    </source>
</reference>
<dbReference type="PaxDb" id="35128-Thaps9684"/>
<evidence type="ECO:0000256" key="2">
    <source>
        <dbReference type="ARBA" id="ARBA00023242"/>
    </source>
</evidence>
<feature type="compositionally biased region" description="Low complexity" evidence="4">
    <location>
        <begin position="34"/>
        <end position="49"/>
    </location>
</feature>
<dbReference type="InParanoid" id="B8CBZ9"/>
<feature type="compositionally biased region" description="Low complexity" evidence="4">
    <location>
        <begin position="1"/>
        <end position="13"/>
    </location>
</feature>
<evidence type="ECO:0000256" key="4">
    <source>
        <dbReference type="SAM" id="MobiDB-lite"/>
    </source>
</evidence>
<dbReference type="STRING" id="35128.B8CBZ9"/>
<dbReference type="OMA" id="LTRNVAM"/>
<dbReference type="AlphaFoldDB" id="B8CBZ9"/>
<comment type="subcellular location">
    <subcellularLocation>
        <location evidence="1">Nucleus</location>
    </subcellularLocation>
</comment>
<feature type="region of interest" description="Disordered" evidence="4">
    <location>
        <begin position="1"/>
        <end position="49"/>
    </location>
</feature>
<evidence type="ECO:0000256" key="3">
    <source>
        <dbReference type="ARBA" id="ARBA00023306"/>
    </source>
</evidence>
<evidence type="ECO:0000256" key="1">
    <source>
        <dbReference type="ARBA" id="ARBA00004123"/>
    </source>
</evidence>
<keyword evidence="2" id="KW-0539">Nucleus</keyword>
<dbReference type="PANTHER" id="PTHR22940">
    <property type="entry name" value="TIMEOUT/TIMELESS-2"/>
    <property type="match status" value="1"/>
</dbReference>
<dbReference type="HOGENOM" id="CLU_008627_0_0_1"/>
<dbReference type="GO" id="GO:0043111">
    <property type="term" value="P:replication fork arrest"/>
    <property type="evidence" value="ECO:0000318"/>
    <property type="project" value="GO_Central"/>
</dbReference>
<dbReference type="GO" id="GO:0031298">
    <property type="term" value="C:replication fork protection complex"/>
    <property type="evidence" value="ECO:0000318"/>
    <property type="project" value="GO_Central"/>
</dbReference>
<dbReference type="Proteomes" id="UP000001449">
    <property type="component" value="Chromosome 14"/>
</dbReference>
<evidence type="ECO:0000313" key="6">
    <source>
        <dbReference type="EMBL" id="EED88870.1"/>
    </source>
</evidence>
<feature type="compositionally biased region" description="Polar residues" evidence="4">
    <location>
        <begin position="18"/>
        <end position="32"/>
    </location>
</feature>
<evidence type="ECO:0000313" key="7">
    <source>
        <dbReference type="Proteomes" id="UP000001449"/>
    </source>
</evidence>
<dbReference type="Pfam" id="PF04821">
    <property type="entry name" value="TIMELESS"/>
    <property type="match status" value="1"/>
</dbReference>
<dbReference type="GO" id="GO:0003677">
    <property type="term" value="F:DNA binding"/>
    <property type="evidence" value="ECO:0000318"/>
    <property type="project" value="GO_Central"/>
</dbReference>
<feature type="compositionally biased region" description="Basic residues" evidence="4">
    <location>
        <begin position="1017"/>
        <end position="1030"/>
    </location>
</feature>
<organism evidence="6 7">
    <name type="scientific">Thalassiosira pseudonana</name>
    <name type="common">Marine diatom</name>
    <name type="synonym">Cyclotella nana</name>
    <dbReference type="NCBI Taxonomy" id="35128"/>
    <lineage>
        <taxon>Eukaryota</taxon>
        <taxon>Sar</taxon>
        <taxon>Stramenopiles</taxon>
        <taxon>Ochrophyta</taxon>
        <taxon>Bacillariophyta</taxon>
        <taxon>Coscinodiscophyceae</taxon>
        <taxon>Thalassiosirophycidae</taxon>
        <taxon>Thalassiosirales</taxon>
        <taxon>Thalassiosiraceae</taxon>
        <taxon>Thalassiosira</taxon>
    </lineage>
</organism>
<sequence>MSAAYTSAAAAAAPHIRPQQQRSPTSVASPDNNAARTSSKPTSAAAAKAAASGAALGAAAAASIGRAGGGGGSNVTPPSKQQQTKKKRTNNITAAAARAKHPEMTVDKRIIDELLLVCGVIGSTAASAEGATAADGSNNAASKGAPNANNAPEFIPVTDCLNWLQDLQRALRRDHDQFRPIALLLGQWRIVASKLLPLVCSCRYDRGLVLTVCKILVILTKPLSDNTKRAGRLTIDVKSGKVDESVIQEQITLRDNAIAQSELLMEYKKLFVKHHTHHYAFQSSSKASNNNSGDDINNNSGTGLLSIFTSLLAEPLSKTGSSRTSTDHLTIELVLHLIRNLLTISPINTFGSTEKSQYASQLHRELVILLEKEMVLSVLVCVGQEVEKRENSGYNLLLMEIMSCLLRGMDPSDVALSVNESSIQPISKAPAPVIGKGKNKGKPIRTITTTKASTALTIGANSLRVHLQCERQKLQLSAQSRHSHFGGTLMISKPGGKQSYVSATDYLAQKSGGTGGHGVKGSAIGQPVRRKNKKAEVFVGSGKSSALNARPGASAAFSRETAGPIAKRAKLALNSFCEKFMGQCYGPVMKSLKNEFRRDSNRLEDGDRTMFFRIVWFFHQWWRVRKQNGGFKDDTKAVTVEGGEDVAGSTSSMAQNLIFTMDVFMFNLVLNSTDEFFEHKKPAELAQTVSLYTEMIHMLHAMYDSEDSTERMMALGLMDRIYYAAEPLDRLPKLLSRWTPGMFSREYLCDLVECSHVTWKLLDGNAERCLQSLGPDELERKRPKDAVERMNLTASEFDKDAYFMRKFVSNHIVFMHTQLLSQYAVNAAHINRHIAAYFIRLCKFSIKQGDGDLDYDDVLGKNELASKQATLEPMLYNIGLFTVMEAILNDQGIRDKEDFSALLMFASSFMKRFARASEANPMLFVEALFKHPIPHRFCEFTTNMYVNEELRMIAVRDLLLEDQKRYEQQSDEDGEDRNNGKDGVVAGNDGPGGYASEDEEEVEFNGDDLDEGEFVPGKKRRKRSTKRGSKRAAVSALMREEEEQPGDDGNGEEAEFGGDNEQSETAEETMGRTSLTKAEAGDQSNVAEANAAPPKSSGKKRIRKSSVFEESDDEDFDTVPAKSMKRAIFEDDEDD</sequence>
<feature type="region of interest" description="Disordered" evidence="4">
    <location>
        <begin position="67"/>
        <end position="90"/>
    </location>
</feature>
<keyword evidence="3" id="KW-0131">Cell cycle</keyword>
<dbReference type="GO" id="GO:0000076">
    <property type="term" value="P:DNA replication checkpoint signaling"/>
    <property type="evidence" value="ECO:0000318"/>
    <property type="project" value="GO_Central"/>
</dbReference>
<feature type="domain" description="Timeless N-terminal" evidence="5">
    <location>
        <begin position="158"/>
        <end position="491"/>
    </location>
</feature>
<gene>
    <name evidence="6" type="ORF">THAPSDRAFT_9684</name>
</gene>
<feature type="region of interest" description="Disordered" evidence="4">
    <location>
        <begin position="965"/>
        <end position="1135"/>
    </location>
</feature>
<protein>
    <recommendedName>
        <fullName evidence="5">Timeless N-terminal domain-containing protein</fullName>
    </recommendedName>
</protein>
<proteinExistence type="predicted"/>
<dbReference type="GeneID" id="7451623"/>
<dbReference type="KEGG" id="tps:THAPSDRAFT_9684"/>
<reference evidence="6 7" key="2">
    <citation type="journal article" date="2008" name="Nature">
        <title>The Phaeodactylum genome reveals the evolutionary history of diatom genomes.</title>
        <authorList>
            <person name="Bowler C."/>
            <person name="Allen A.E."/>
            <person name="Badger J.H."/>
            <person name="Grimwood J."/>
            <person name="Jabbari K."/>
            <person name="Kuo A."/>
            <person name="Maheswari U."/>
            <person name="Martens C."/>
            <person name="Maumus F."/>
            <person name="Otillar R.P."/>
            <person name="Rayko E."/>
            <person name="Salamov A."/>
            <person name="Vandepoele K."/>
            <person name="Beszteri B."/>
            <person name="Gruber A."/>
            <person name="Heijde M."/>
            <person name="Katinka M."/>
            <person name="Mock T."/>
            <person name="Valentin K."/>
            <person name="Verret F."/>
            <person name="Berges J.A."/>
            <person name="Brownlee C."/>
            <person name="Cadoret J.P."/>
            <person name="Chiovitti A."/>
            <person name="Choi C.J."/>
            <person name="Coesel S."/>
            <person name="De Martino A."/>
            <person name="Detter J.C."/>
            <person name="Durkin C."/>
            <person name="Falciatore A."/>
            <person name="Fournet J."/>
            <person name="Haruta M."/>
            <person name="Huysman M.J."/>
            <person name="Jenkins B.D."/>
            <person name="Jiroutova K."/>
            <person name="Jorgensen R.E."/>
            <person name="Joubert Y."/>
            <person name="Kaplan A."/>
            <person name="Kroger N."/>
            <person name="Kroth P.G."/>
            <person name="La Roche J."/>
            <person name="Lindquist E."/>
            <person name="Lommer M."/>
            <person name="Martin-Jezequel V."/>
            <person name="Lopez P.J."/>
            <person name="Lucas S."/>
            <person name="Mangogna M."/>
            <person name="McGinnis K."/>
            <person name="Medlin L.K."/>
            <person name="Montsant A."/>
            <person name="Oudot-Le Secq M.P."/>
            <person name="Napoli C."/>
            <person name="Obornik M."/>
            <person name="Parker M.S."/>
            <person name="Petit J.L."/>
            <person name="Porcel B.M."/>
            <person name="Poulsen N."/>
            <person name="Robison M."/>
            <person name="Rychlewski L."/>
            <person name="Rynearson T.A."/>
            <person name="Schmutz J."/>
            <person name="Shapiro H."/>
            <person name="Siaut M."/>
            <person name="Stanley M."/>
            <person name="Sussman M.R."/>
            <person name="Taylor A.R."/>
            <person name="Vardi A."/>
            <person name="von Dassow P."/>
            <person name="Vyverman W."/>
            <person name="Willis A."/>
            <person name="Wyrwicz L.S."/>
            <person name="Rokhsar D.S."/>
            <person name="Weissenbach J."/>
            <person name="Armbrust E.V."/>
            <person name="Green B.R."/>
            <person name="Van de Peer Y."/>
            <person name="Grigoriev I.V."/>
        </authorList>
    </citation>
    <scope>NUCLEOTIDE SEQUENCE [LARGE SCALE GENOMIC DNA]</scope>
    <source>
        <strain evidence="6 7">CCMP1335</strain>
    </source>
</reference>
<dbReference type="GO" id="GO:0006281">
    <property type="term" value="P:DNA repair"/>
    <property type="evidence" value="ECO:0000318"/>
    <property type="project" value="GO_Central"/>
</dbReference>
<feature type="compositionally biased region" description="Polar residues" evidence="4">
    <location>
        <begin position="1071"/>
        <end position="1087"/>
    </location>
</feature>
<keyword evidence="7" id="KW-1185">Reference proteome</keyword>
<name>B8CBZ9_THAPS</name>
<feature type="compositionally biased region" description="Acidic residues" evidence="4">
    <location>
        <begin position="1040"/>
        <end position="1067"/>
    </location>
</feature>
<accession>B8CBZ9</accession>
<dbReference type="InterPro" id="IPR044998">
    <property type="entry name" value="Timeless"/>
</dbReference>
<evidence type="ECO:0000259" key="5">
    <source>
        <dbReference type="Pfam" id="PF04821"/>
    </source>
</evidence>
<dbReference type="InterPro" id="IPR006906">
    <property type="entry name" value="Timeless_N"/>
</dbReference>
<feature type="compositionally biased region" description="Acidic residues" evidence="4">
    <location>
        <begin position="996"/>
        <end position="1013"/>
    </location>
</feature>
<dbReference type="eggNOG" id="KOG1974">
    <property type="taxonomic scope" value="Eukaryota"/>
</dbReference>